<protein>
    <recommendedName>
        <fullName evidence="4">Copper resistance protein D domain-containing protein</fullName>
    </recommendedName>
</protein>
<gene>
    <name evidence="2" type="ORF">ETSY1_15620</name>
</gene>
<dbReference type="AlphaFoldDB" id="W4LNG2"/>
<comment type="caution">
    <text evidence="2">The sequence shown here is derived from an EMBL/GenBank/DDBJ whole genome shotgun (WGS) entry which is preliminary data.</text>
</comment>
<dbReference type="HOGENOM" id="CLU_1599709_0_0_7"/>
<evidence type="ECO:0008006" key="4">
    <source>
        <dbReference type="Google" id="ProtNLM"/>
    </source>
</evidence>
<dbReference type="Proteomes" id="UP000019141">
    <property type="component" value="Unassembled WGS sequence"/>
</dbReference>
<feature type="transmembrane region" description="Helical" evidence="1">
    <location>
        <begin position="6"/>
        <end position="33"/>
    </location>
</feature>
<evidence type="ECO:0000313" key="3">
    <source>
        <dbReference type="Proteomes" id="UP000019141"/>
    </source>
</evidence>
<feature type="transmembrane region" description="Helical" evidence="1">
    <location>
        <begin position="143"/>
        <end position="168"/>
    </location>
</feature>
<feature type="transmembrane region" description="Helical" evidence="1">
    <location>
        <begin position="95"/>
        <end position="122"/>
    </location>
</feature>
<name>W4LNG2_ENTF1</name>
<dbReference type="EMBL" id="AZHW01000467">
    <property type="protein sequence ID" value="ETW99255.1"/>
    <property type="molecule type" value="Genomic_DNA"/>
</dbReference>
<keyword evidence="3" id="KW-1185">Reference proteome</keyword>
<feature type="transmembrane region" description="Helical" evidence="1">
    <location>
        <begin position="54"/>
        <end position="75"/>
    </location>
</feature>
<reference evidence="2 3" key="1">
    <citation type="journal article" date="2014" name="Nature">
        <title>An environmental bacterial taxon with a large and distinct metabolic repertoire.</title>
        <authorList>
            <person name="Wilson M.C."/>
            <person name="Mori T."/>
            <person name="Ruckert C."/>
            <person name="Uria A.R."/>
            <person name="Helf M.J."/>
            <person name="Takada K."/>
            <person name="Gernert C."/>
            <person name="Steffens U.A."/>
            <person name="Heycke N."/>
            <person name="Schmitt S."/>
            <person name="Rinke C."/>
            <person name="Helfrich E.J."/>
            <person name="Brachmann A.O."/>
            <person name="Gurgui C."/>
            <person name="Wakimoto T."/>
            <person name="Kracht M."/>
            <person name="Crusemann M."/>
            <person name="Hentschel U."/>
            <person name="Abe I."/>
            <person name="Matsunaga S."/>
            <person name="Kalinowski J."/>
            <person name="Takeyama H."/>
            <person name="Piel J."/>
        </authorList>
    </citation>
    <scope>NUCLEOTIDE SEQUENCE [LARGE SCALE GENOMIC DNA]</scope>
    <source>
        <strain evidence="3">TSY1</strain>
    </source>
</reference>
<keyword evidence="1" id="KW-1133">Transmembrane helix</keyword>
<proteinExistence type="predicted"/>
<evidence type="ECO:0000313" key="2">
    <source>
        <dbReference type="EMBL" id="ETW99255.1"/>
    </source>
</evidence>
<keyword evidence="1" id="KW-0812">Transmembrane</keyword>
<sequence length="169" mass="19212">MEIISIIRWIHILTMVVVLGGYLFLCVFWWPVIRRATDDVRVQVRLVALTLRRFFTSVVLALTVEILTGGLYLIPHAYRSFGSGEEMALAAFHQLLIWKLAAVFLVIFLVPAQLFGMAFRITRMDAGILDFDPALFSRIMQRIIMVSYVIIALLTFTVIVSTAMLGAFR</sequence>
<evidence type="ECO:0000256" key="1">
    <source>
        <dbReference type="SAM" id="Phobius"/>
    </source>
</evidence>
<organism evidence="2 3">
    <name type="scientific">Entotheonella factor</name>
    <dbReference type="NCBI Taxonomy" id="1429438"/>
    <lineage>
        <taxon>Bacteria</taxon>
        <taxon>Pseudomonadati</taxon>
        <taxon>Nitrospinota/Tectimicrobiota group</taxon>
        <taxon>Candidatus Tectimicrobiota</taxon>
        <taxon>Candidatus Entotheonellia</taxon>
        <taxon>Candidatus Entotheonellales</taxon>
        <taxon>Candidatus Entotheonellaceae</taxon>
        <taxon>Candidatus Entotheonella</taxon>
    </lineage>
</organism>
<accession>W4LNG2</accession>
<keyword evidence="1" id="KW-0472">Membrane</keyword>